<evidence type="ECO:0000313" key="11">
    <source>
        <dbReference type="Proteomes" id="UP000193498"/>
    </source>
</evidence>
<evidence type="ECO:0000256" key="1">
    <source>
        <dbReference type="ARBA" id="ARBA00001947"/>
    </source>
</evidence>
<evidence type="ECO:0000313" key="10">
    <source>
        <dbReference type="EMBL" id="ORX99716.1"/>
    </source>
</evidence>
<dbReference type="OrthoDB" id="420264at2759"/>
<gene>
    <name evidence="10" type="ORF">K493DRAFT_212200</name>
</gene>
<dbReference type="InParanoid" id="A0A1Y1YPM3"/>
<keyword evidence="11" id="KW-1185">Reference proteome</keyword>
<dbReference type="InterPro" id="IPR026590">
    <property type="entry name" value="Ssirtuin_cat_dom"/>
</dbReference>
<dbReference type="Proteomes" id="UP000193498">
    <property type="component" value="Unassembled WGS sequence"/>
</dbReference>
<dbReference type="Gene3D" id="3.30.1600.10">
    <property type="entry name" value="SIR2/SIRT2 'Small Domain"/>
    <property type="match status" value="1"/>
</dbReference>
<dbReference type="Pfam" id="PF02146">
    <property type="entry name" value="SIR2"/>
    <property type="match status" value="1"/>
</dbReference>
<dbReference type="CDD" id="cd01408">
    <property type="entry name" value="SIRT1"/>
    <property type="match status" value="1"/>
</dbReference>
<keyword evidence="3" id="KW-0808">Transferase</keyword>
<keyword evidence="5 7" id="KW-0862">Zinc</keyword>
<dbReference type="PROSITE" id="PS50305">
    <property type="entry name" value="SIRTUIN"/>
    <property type="match status" value="1"/>
</dbReference>
<feature type="binding site" evidence="7">
    <location>
        <position position="161"/>
    </location>
    <ligand>
        <name>Zn(2+)</name>
        <dbReference type="ChEBI" id="CHEBI:29105"/>
    </ligand>
</feature>
<dbReference type="PANTHER" id="PTHR11085:SF9">
    <property type="entry name" value="NAD-DEPENDENT PROTEIN DEACETYLASE SIRTUIN-1"/>
    <property type="match status" value="1"/>
</dbReference>
<accession>A0A1Y1YPM3</accession>
<dbReference type="GO" id="GO:0070403">
    <property type="term" value="F:NAD+ binding"/>
    <property type="evidence" value="ECO:0007669"/>
    <property type="project" value="InterPro"/>
</dbReference>
<dbReference type="GO" id="GO:0046970">
    <property type="term" value="F:histone H4K16 deacetylase activity, NAD-dependent"/>
    <property type="evidence" value="ECO:0007669"/>
    <property type="project" value="TreeGrafter"/>
</dbReference>
<feature type="binding site" evidence="7">
    <location>
        <position position="182"/>
    </location>
    <ligand>
        <name>Zn(2+)</name>
        <dbReference type="ChEBI" id="CHEBI:29105"/>
    </ligand>
</feature>
<evidence type="ECO:0000256" key="5">
    <source>
        <dbReference type="ARBA" id="ARBA00022833"/>
    </source>
</evidence>
<reference evidence="10 11" key="1">
    <citation type="submission" date="2016-07" db="EMBL/GenBank/DDBJ databases">
        <title>Pervasive Adenine N6-methylation of Active Genes in Fungi.</title>
        <authorList>
            <consortium name="DOE Joint Genome Institute"/>
            <person name="Mondo S.J."/>
            <person name="Dannebaum R.O."/>
            <person name="Kuo R.C."/>
            <person name="Labutti K."/>
            <person name="Haridas S."/>
            <person name="Kuo A."/>
            <person name="Salamov A."/>
            <person name="Ahrendt S.R."/>
            <person name="Lipzen A."/>
            <person name="Sullivan W."/>
            <person name="Andreopoulos W.B."/>
            <person name="Clum A."/>
            <person name="Lindquist E."/>
            <person name="Daum C."/>
            <person name="Ramamoorthy G.K."/>
            <person name="Gryganskyi A."/>
            <person name="Culley D."/>
            <person name="Magnuson J.K."/>
            <person name="James T.Y."/>
            <person name="O'Malley M.A."/>
            <person name="Stajich J.E."/>
            <person name="Spatafora J.W."/>
            <person name="Visel A."/>
            <person name="Grigoriev I.V."/>
        </authorList>
    </citation>
    <scope>NUCLEOTIDE SEQUENCE [LARGE SCALE GENOMIC DNA]</scope>
    <source>
        <strain evidence="10 11">CBS 931.73</strain>
    </source>
</reference>
<evidence type="ECO:0000256" key="7">
    <source>
        <dbReference type="PROSITE-ProRule" id="PRU00236"/>
    </source>
</evidence>
<feature type="domain" description="Deacetylase sirtuin-type" evidence="9">
    <location>
        <begin position="25"/>
        <end position="286"/>
    </location>
</feature>
<dbReference type="InterPro" id="IPR029035">
    <property type="entry name" value="DHS-like_NAD/FAD-binding_dom"/>
</dbReference>
<dbReference type="InterPro" id="IPR026591">
    <property type="entry name" value="Sirtuin_cat_small_dom_sf"/>
</dbReference>
<dbReference type="STRING" id="1314790.A0A1Y1YPM3"/>
<dbReference type="GO" id="GO:0005634">
    <property type="term" value="C:nucleus"/>
    <property type="evidence" value="ECO:0007669"/>
    <property type="project" value="TreeGrafter"/>
</dbReference>
<proteinExistence type="inferred from homology"/>
<dbReference type="PANTHER" id="PTHR11085">
    <property type="entry name" value="NAD-DEPENDENT PROTEIN DEACYLASE SIRTUIN-5, MITOCHONDRIAL-RELATED"/>
    <property type="match status" value="1"/>
</dbReference>
<name>A0A1Y1YPM3_9FUNG</name>
<evidence type="ECO:0000256" key="4">
    <source>
        <dbReference type="ARBA" id="ARBA00022723"/>
    </source>
</evidence>
<organism evidence="10 11">
    <name type="scientific">Basidiobolus meristosporus CBS 931.73</name>
    <dbReference type="NCBI Taxonomy" id="1314790"/>
    <lineage>
        <taxon>Eukaryota</taxon>
        <taxon>Fungi</taxon>
        <taxon>Fungi incertae sedis</taxon>
        <taxon>Zoopagomycota</taxon>
        <taxon>Entomophthoromycotina</taxon>
        <taxon>Basidiobolomycetes</taxon>
        <taxon>Basidiobolales</taxon>
        <taxon>Basidiobolaceae</taxon>
        <taxon>Basidiobolus</taxon>
    </lineage>
</organism>
<keyword evidence="4 7" id="KW-0479">Metal-binding</keyword>
<dbReference type="FunCoup" id="A0A1Y1YPM3">
    <property type="interactions" value="438"/>
</dbReference>
<evidence type="ECO:0000256" key="2">
    <source>
        <dbReference type="ARBA" id="ARBA00006924"/>
    </source>
</evidence>
<dbReference type="Gene3D" id="3.40.50.1220">
    <property type="entry name" value="TPP-binding domain"/>
    <property type="match status" value="1"/>
</dbReference>
<evidence type="ECO:0000259" key="9">
    <source>
        <dbReference type="PROSITE" id="PS50305"/>
    </source>
</evidence>
<protein>
    <submittedName>
        <fullName evidence="10">SIR2-domain-containing protein</fullName>
    </submittedName>
</protein>
<dbReference type="GO" id="GO:0046872">
    <property type="term" value="F:metal ion binding"/>
    <property type="evidence" value="ECO:0007669"/>
    <property type="project" value="UniProtKB-KW"/>
</dbReference>
<feature type="active site" description="Proton acceptor" evidence="7">
    <location>
        <position position="150"/>
    </location>
</feature>
<sequence length="372" mass="42129">MGRPVLQLLPLLELLISRFLRERQRLPDVNTVEDVVRLIKESKNIMILTGAGVSVSCGIPDFRSPDGIYSRLSQYNLEDPQEMFDIGYFRDYPEVFYSFAKELYPTNFKPSPTHAFVRLVEEKGKLLRNYTQNIDTLEQAAGIQKVLQCHGSFASASCIRCHHQVPGREIEQDIFKQTIPRCPKCIAEDPNLDDAIMKPDIVFFGEKLPDAFEEHLLEDARQIDLLIVMGSSLRVAPVSNIMSHIPQDVPQILINRTPNTHINFDIQLLGNCDSIVAELSRMLGWELKHELIPTAAVERTEQPYTFQEPYYYLFEGAVFDDKHLLEFSSDSEDEPRKSQRLANSAPADPETNHATSEPAPSVGDSEIPQAAD</sequence>
<feature type="region of interest" description="Disordered" evidence="8">
    <location>
        <begin position="328"/>
        <end position="372"/>
    </location>
</feature>
<comment type="cofactor">
    <cofactor evidence="1">
        <name>Zn(2+)</name>
        <dbReference type="ChEBI" id="CHEBI:29105"/>
    </cofactor>
</comment>
<dbReference type="SUPFAM" id="SSF52467">
    <property type="entry name" value="DHS-like NAD/FAD-binding domain"/>
    <property type="match status" value="1"/>
</dbReference>
<feature type="binding site" evidence="7">
    <location>
        <position position="158"/>
    </location>
    <ligand>
        <name>Zn(2+)</name>
        <dbReference type="ChEBI" id="CHEBI:29105"/>
    </ligand>
</feature>
<dbReference type="EMBL" id="MCFE01000093">
    <property type="protein sequence ID" value="ORX99716.1"/>
    <property type="molecule type" value="Genomic_DNA"/>
</dbReference>
<dbReference type="InterPro" id="IPR050134">
    <property type="entry name" value="NAD-dep_sirtuin_deacylases"/>
</dbReference>
<evidence type="ECO:0000256" key="6">
    <source>
        <dbReference type="ARBA" id="ARBA00023027"/>
    </source>
</evidence>
<dbReference type="InterPro" id="IPR003000">
    <property type="entry name" value="Sirtuin"/>
</dbReference>
<comment type="caution">
    <text evidence="10">The sequence shown here is derived from an EMBL/GenBank/DDBJ whole genome shotgun (WGS) entry which is preliminary data.</text>
</comment>
<evidence type="ECO:0000256" key="3">
    <source>
        <dbReference type="ARBA" id="ARBA00022679"/>
    </source>
</evidence>
<feature type="binding site" evidence="7">
    <location>
        <position position="185"/>
    </location>
    <ligand>
        <name>Zn(2+)</name>
        <dbReference type="ChEBI" id="CHEBI:29105"/>
    </ligand>
</feature>
<evidence type="ECO:0000256" key="8">
    <source>
        <dbReference type="SAM" id="MobiDB-lite"/>
    </source>
</evidence>
<dbReference type="AlphaFoldDB" id="A0A1Y1YPM3"/>
<comment type="similarity">
    <text evidence="2">Belongs to the sirtuin family. Class I subfamily.</text>
</comment>
<keyword evidence="6" id="KW-0520">NAD</keyword>